<dbReference type="InterPro" id="IPR044068">
    <property type="entry name" value="CB"/>
</dbReference>
<comment type="similarity">
    <text evidence="1">Belongs to the 'phage' integrase family.</text>
</comment>
<evidence type="ECO:0000256" key="2">
    <source>
        <dbReference type="ARBA" id="ARBA00022908"/>
    </source>
</evidence>
<dbReference type="AlphaFoldDB" id="A0A1G2RDT7"/>
<dbReference type="Pfam" id="PF02899">
    <property type="entry name" value="Phage_int_SAM_1"/>
    <property type="match status" value="1"/>
</dbReference>
<keyword evidence="2" id="KW-0229">DNA integration</keyword>
<keyword evidence="3 5" id="KW-0238">DNA-binding</keyword>
<comment type="caution">
    <text evidence="8">The sequence shown here is derived from an EMBL/GenBank/DDBJ whole genome shotgun (WGS) entry which is preliminary data.</text>
</comment>
<evidence type="ECO:0000256" key="3">
    <source>
        <dbReference type="ARBA" id="ARBA00023125"/>
    </source>
</evidence>
<gene>
    <name evidence="8" type="ORF">A3F15_02260</name>
</gene>
<dbReference type="Pfam" id="PF00589">
    <property type="entry name" value="Phage_integrase"/>
    <property type="match status" value="1"/>
</dbReference>
<dbReference type="PANTHER" id="PTHR30349">
    <property type="entry name" value="PHAGE INTEGRASE-RELATED"/>
    <property type="match status" value="1"/>
</dbReference>
<evidence type="ECO:0000313" key="9">
    <source>
        <dbReference type="Proteomes" id="UP000177078"/>
    </source>
</evidence>
<dbReference type="GO" id="GO:0015074">
    <property type="term" value="P:DNA integration"/>
    <property type="evidence" value="ECO:0007669"/>
    <property type="project" value="UniProtKB-KW"/>
</dbReference>
<evidence type="ECO:0000313" key="8">
    <source>
        <dbReference type="EMBL" id="OHA70698.1"/>
    </source>
</evidence>
<protein>
    <recommendedName>
        <fullName evidence="10">Tyrosine recombinase XerC</fullName>
    </recommendedName>
</protein>
<dbReference type="InterPro" id="IPR002104">
    <property type="entry name" value="Integrase_catalytic"/>
</dbReference>
<dbReference type="InterPro" id="IPR010998">
    <property type="entry name" value="Integrase_recombinase_N"/>
</dbReference>
<dbReference type="InterPro" id="IPR013762">
    <property type="entry name" value="Integrase-like_cat_sf"/>
</dbReference>
<dbReference type="GO" id="GO:0006310">
    <property type="term" value="P:DNA recombination"/>
    <property type="evidence" value="ECO:0007669"/>
    <property type="project" value="UniProtKB-KW"/>
</dbReference>
<dbReference type="InterPro" id="IPR050090">
    <property type="entry name" value="Tyrosine_recombinase_XerCD"/>
</dbReference>
<dbReference type="Gene3D" id="1.10.150.130">
    <property type="match status" value="1"/>
</dbReference>
<evidence type="ECO:0000256" key="1">
    <source>
        <dbReference type="ARBA" id="ARBA00008857"/>
    </source>
</evidence>
<dbReference type="InterPro" id="IPR011010">
    <property type="entry name" value="DNA_brk_join_enz"/>
</dbReference>
<evidence type="ECO:0000259" key="6">
    <source>
        <dbReference type="PROSITE" id="PS51898"/>
    </source>
</evidence>
<feature type="domain" description="Tyr recombinase" evidence="6">
    <location>
        <begin position="123"/>
        <end position="309"/>
    </location>
</feature>
<proteinExistence type="inferred from homology"/>
<accession>A0A1G2RDT7</accession>
<dbReference type="EMBL" id="MHUC01000022">
    <property type="protein sequence ID" value="OHA70698.1"/>
    <property type="molecule type" value="Genomic_DNA"/>
</dbReference>
<dbReference type="GO" id="GO:0003677">
    <property type="term" value="F:DNA binding"/>
    <property type="evidence" value="ECO:0007669"/>
    <property type="project" value="UniProtKB-UniRule"/>
</dbReference>
<dbReference type="Proteomes" id="UP000177078">
    <property type="component" value="Unassembled WGS sequence"/>
</dbReference>
<evidence type="ECO:0000259" key="7">
    <source>
        <dbReference type="PROSITE" id="PS51900"/>
    </source>
</evidence>
<feature type="domain" description="Core-binding (CB)" evidence="7">
    <location>
        <begin position="6"/>
        <end position="101"/>
    </location>
</feature>
<dbReference type="Gene3D" id="1.10.443.10">
    <property type="entry name" value="Intergrase catalytic core"/>
    <property type="match status" value="1"/>
</dbReference>
<sequence length="316" mass="36841">MKKDNRPIVEHVNDFLEYLDIEKGLSNKSQETYERFLKRFIKWLKNSNLESLLPHELSEDHIRKYRVSLSQTFNINTKEPLKRSTQNYYLIALRNLLNYFADHNIISLPAEKIKLAKSKPEERAIKFLGVDQIKKLIETPNTSNIFGLRDRAILETFFSTGLRVAELVSLNKEQIKITPETKNLEIVVIGKGNRPRPVYLSERAIKWLSKYITTRRDKEKALFINYKGPKNSQKRLSSRSMENIVKKYTLLAGVPIFTSPHTLRHSFATDLLTQGADLRTIQEFLGHKNIGTTQIYASVTSKKLRETHRKFHSLRE</sequence>
<evidence type="ECO:0000256" key="5">
    <source>
        <dbReference type="PROSITE-ProRule" id="PRU01248"/>
    </source>
</evidence>
<organism evidence="8 9">
    <name type="scientific">Candidatus Wildermuthbacteria bacterium RIFCSPHIGHO2_12_FULL_40_12</name>
    <dbReference type="NCBI Taxonomy" id="1802457"/>
    <lineage>
        <taxon>Bacteria</taxon>
        <taxon>Candidatus Wildermuthiibacteriota</taxon>
    </lineage>
</organism>
<name>A0A1G2RDT7_9BACT</name>
<dbReference type="STRING" id="1802457.A3F15_02260"/>
<keyword evidence="4" id="KW-0233">DNA recombination</keyword>
<dbReference type="SUPFAM" id="SSF47823">
    <property type="entry name" value="lambda integrase-like, N-terminal domain"/>
    <property type="match status" value="1"/>
</dbReference>
<reference evidence="8 9" key="1">
    <citation type="journal article" date="2016" name="Nat. Commun.">
        <title>Thousands of microbial genomes shed light on interconnected biogeochemical processes in an aquifer system.</title>
        <authorList>
            <person name="Anantharaman K."/>
            <person name="Brown C.T."/>
            <person name="Hug L.A."/>
            <person name="Sharon I."/>
            <person name="Castelle C.J."/>
            <person name="Probst A.J."/>
            <person name="Thomas B.C."/>
            <person name="Singh A."/>
            <person name="Wilkins M.J."/>
            <person name="Karaoz U."/>
            <person name="Brodie E.L."/>
            <person name="Williams K.H."/>
            <person name="Hubbard S.S."/>
            <person name="Banfield J.F."/>
        </authorList>
    </citation>
    <scope>NUCLEOTIDE SEQUENCE [LARGE SCALE GENOMIC DNA]</scope>
</reference>
<dbReference type="InterPro" id="IPR004107">
    <property type="entry name" value="Integrase_SAM-like_N"/>
</dbReference>
<dbReference type="PANTHER" id="PTHR30349:SF41">
    <property type="entry name" value="INTEGRASE_RECOMBINASE PROTEIN MJ0367-RELATED"/>
    <property type="match status" value="1"/>
</dbReference>
<evidence type="ECO:0000256" key="4">
    <source>
        <dbReference type="ARBA" id="ARBA00023172"/>
    </source>
</evidence>
<dbReference type="PROSITE" id="PS51898">
    <property type="entry name" value="TYR_RECOMBINASE"/>
    <property type="match status" value="1"/>
</dbReference>
<evidence type="ECO:0008006" key="10">
    <source>
        <dbReference type="Google" id="ProtNLM"/>
    </source>
</evidence>
<dbReference type="SUPFAM" id="SSF56349">
    <property type="entry name" value="DNA breaking-rejoining enzymes"/>
    <property type="match status" value="1"/>
</dbReference>
<dbReference type="PROSITE" id="PS51900">
    <property type="entry name" value="CB"/>
    <property type="match status" value="1"/>
</dbReference>